<proteinExistence type="predicted"/>
<evidence type="ECO:0000256" key="2">
    <source>
        <dbReference type="SAM" id="MobiDB-lite"/>
    </source>
</evidence>
<feature type="coiled-coil region" evidence="1">
    <location>
        <begin position="458"/>
        <end position="506"/>
    </location>
</feature>
<dbReference type="Proteomes" id="UP000712281">
    <property type="component" value="Unassembled WGS sequence"/>
</dbReference>
<evidence type="ECO:0000313" key="5">
    <source>
        <dbReference type="Proteomes" id="UP000712281"/>
    </source>
</evidence>
<sequence length="843" mass="93786">MSPAAIRNMVISLVLGAEVDVEVDAEFFEMISQMNFITGKTFSVSIKTRCRFMEGRGPSKADSWQRMYFFVRVSPASVADSSAVFRTEWNPEPVLHGKFRPLPSWATDRLNRILSPGRIAWVDFTAERVRRSIPRNTTVLRLLLSLLRRKERTPYVPPSASLKGGGSSSILTSAPVVIPPAAPNADLRTAAIHSSLDKTTGGGDHLSKSGLSDPNAPTVSPLAAPTLSGALVVGGPRAANASEWPSAGGSKKRKRMFVFEDPESPSLTPEDCARDLHSFRLSSSSLPDLEDMSFVQEYIEWASCEAQSKIKGNHLVGLFEGKCRRLSDDLEEERRLLAEERERLSAALLSLKTSEENSIKLEAESRDLRVESVVLRKMSPSGTILAESERHRVESAMFARFGGFVEKVRKYLSDRNVIHPQILIESQLSGVEYIEWASCEAQSKIKGNHLVGLFEGKCMRLSDDLEEERCLLAEERERLSAALLSLKTSEENSIKLEAESRDLRAESVVLRKMSPSGTIVRKYLSDRNVVHPQILIESQLSGVVSCLKLFIEEGIPIPAAKLAENKQALSVHTTALNQMEVNDLEMSDLPSFSFDVIVWLSFLLTVGDFLLLWNLRHLFVPEAGLVFVRARPRLRCRVGIFKPFNFSLGGGRDSARLIPCKSKIKGNHLVGLFEGKCRRLSDDLEEERRLLAEERERLSAALLSLKTSEENSIKLEAESRDLRVESVVLRKMSPSGTILAESERHRVESAMFARFGGFVEKVRKYLSDRNVIHPQILIESQLSGVVSCLKLFIEEGIPIPAAKLAENEQALSVHTTALNQMEVNDLEMSDLPSFSFDADSVID</sequence>
<dbReference type="AlphaFoldDB" id="A0A8S9IHD2"/>
<feature type="coiled-coil region" evidence="1">
    <location>
        <begin position="677"/>
        <end position="725"/>
    </location>
</feature>
<reference evidence="4" key="1">
    <citation type="submission" date="2019-12" db="EMBL/GenBank/DDBJ databases">
        <title>Genome sequencing and annotation of Brassica cretica.</title>
        <authorList>
            <person name="Studholme D.J."/>
            <person name="Sarris P.F."/>
        </authorList>
    </citation>
    <scope>NUCLEOTIDE SEQUENCE</scope>
    <source>
        <strain evidence="4">PFS-001/15</strain>
        <tissue evidence="4">Leaf</tissue>
    </source>
</reference>
<comment type="caution">
    <text evidence="4">The sequence shown here is derived from an EMBL/GenBank/DDBJ whole genome shotgun (WGS) entry which is preliminary data.</text>
</comment>
<keyword evidence="1" id="KW-0175">Coiled coil</keyword>
<protein>
    <submittedName>
        <fullName evidence="4">Uncharacterized protein</fullName>
    </submittedName>
</protein>
<feature type="compositionally biased region" description="Polar residues" evidence="2">
    <location>
        <begin position="209"/>
        <end position="218"/>
    </location>
</feature>
<feature type="signal peptide" evidence="3">
    <location>
        <begin position="1"/>
        <end position="16"/>
    </location>
</feature>
<accession>A0A8S9IHD2</accession>
<organism evidence="4 5">
    <name type="scientific">Brassica cretica</name>
    <name type="common">Mustard</name>
    <dbReference type="NCBI Taxonomy" id="69181"/>
    <lineage>
        <taxon>Eukaryota</taxon>
        <taxon>Viridiplantae</taxon>
        <taxon>Streptophyta</taxon>
        <taxon>Embryophyta</taxon>
        <taxon>Tracheophyta</taxon>
        <taxon>Spermatophyta</taxon>
        <taxon>Magnoliopsida</taxon>
        <taxon>eudicotyledons</taxon>
        <taxon>Gunneridae</taxon>
        <taxon>Pentapetalae</taxon>
        <taxon>rosids</taxon>
        <taxon>malvids</taxon>
        <taxon>Brassicales</taxon>
        <taxon>Brassicaceae</taxon>
        <taxon>Brassiceae</taxon>
        <taxon>Brassica</taxon>
    </lineage>
</organism>
<gene>
    <name evidence="4" type="ORF">F2Q68_00024881</name>
</gene>
<evidence type="ECO:0000313" key="4">
    <source>
        <dbReference type="EMBL" id="KAF2569144.1"/>
    </source>
</evidence>
<feature type="region of interest" description="Disordered" evidence="2">
    <location>
        <begin position="195"/>
        <end position="220"/>
    </location>
</feature>
<evidence type="ECO:0000256" key="1">
    <source>
        <dbReference type="SAM" id="Coils"/>
    </source>
</evidence>
<dbReference type="EMBL" id="QGKW02001911">
    <property type="protein sequence ID" value="KAF2569144.1"/>
    <property type="molecule type" value="Genomic_DNA"/>
</dbReference>
<name>A0A8S9IHD2_BRACR</name>
<feature type="coiled-coil region" evidence="1">
    <location>
        <begin position="323"/>
        <end position="371"/>
    </location>
</feature>
<keyword evidence="3" id="KW-0732">Signal</keyword>
<evidence type="ECO:0000256" key="3">
    <source>
        <dbReference type="SAM" id="SignalP"/>
    </source>
</evidence>
<feature type="chain" id="PRO_5035896613" evidence="3">
    <location>
        <begin position="17"/>
        <end position="843"/>
    </location>
</feature>